<keyword evidence="2" id="KW-0732">Signal</keyword>
<organism evidence="4 5">
    <name type="scientific">Aquarana catesbeiana</name>
    <name type="common">American bullfrog</name>
    <name type="synonym">Rana catesbeiana</name>
    <dbReference type="NCBI Taxonomy" id="8400"/>
    <lineage>
        <taxon>Eukaryota</taxon>
        <taxon>Metazoa</taxon>
        <taxon>Chordata</taxon>
        <taxon>Craniata</taxon>
        <taxon>Vertebrata</taxon>
        <taxon>Euteleostomi</taxon>
        <taxon>Amphibia</taxon>
        <taxon>Batrachia</taxon>
        <taxon>Anura</taxon>
        <taxon>Neobatrachia</taxon>
        <taxon>Ranoidea</taxon>
        <taxon>Ranidae</taxon>
        <taxon>Aquarana</taxon>
    </lineage>
</organism>
<dbReference type="InterPro" id="IPR013783">
    <property type="entry name" value="Ig-like_fold"/>
</dbReference>
<feature type="signal peptide" evidence="2">
    <location>
        <begin position="1"/>
        <end position="21"/>
    </location>
</feature>
<dbReference type="GO" id="GO:0009897">
    <property type="term" value="C:external side of plasma membrane"/>
    <property type="evidence" value="ECO:0007669"/>
    <property type="project" value="TreeGrafter"/>
</dbReference>
<dbReference type="Proteomes" id="UP000228934">
    <property type="component" value="Unassembled WGS sequence"/>
</dbReference>
<dbReference type="InterPro" id="IPR050208">
    <property type="entry name" value="MHC_class-I_related"/>
</dbReference>
<dbReference type="GO" id="GO:0005615">
    <property type="term" value="C:extracellular space"/>
    <property type="evidence" value="ECO:0007669"/>
    <property type="project" value="TreeGrafter"/>
</dbReference>
<dbReference type="Pfam" id="PF16497">
    <property type="entry name" value="MHC_I_3"/>
    <property type="match status" value="1"/>
</dbReference>
<dbReference type="OrthoDB" id="8890485at2759"/>
<accession>A0A2G9QFR6</accession>
<dbReference type="InterPro" id="IPR037055">
    <property type="entry name" value="MHC_I-like_Ag-recog_sf"/>
</dbReference>
<proteinExistence type="predicted"/>
<dbReference type="GO" id="GO:0071723">
    <property type="term" value="F:lipopeptide binding"/>
    <property type="evidence" value="ECO:0007669"/>
    <property type="project" value="TreeGrafter"/>
</dbReference>
<evidence type="ECO:0000256" key="2">
    <source>
        <dbReference type="SAM" id="SignalP"/>
    </source>
</evidence>
<gene>
    <name evidence="4" type="ORF">AB205_0192570</name>
</gene>
<dbReference type="Gene3D" id="3.30.500.10">
    <property type="entry name" value="MHC class I-like antigen recognition-like"/>
    <property type="match status" value="1"/>
</dbReference>
<dbReference type="Gene3D" id="2.60.40.10">
    <property type="entry name" value="Immunoglobulins"/>
    <property type="match status" value="1"/>
</dbReference>
<evidence type="ECO:0000256" key="1">
    <source>
        <dbReference type="ARBA" id="ARBA00023180"/>
    </source>
</evidence>
<keyword evidence="1" id="KW-0325">Glycoprotein</keyword>
<dbReference type="GO" id="GO:0030884">
    <property type="term" value="F:exogenous lipid antigen binding"/>
    <property type="evidence" value="ECO:0007669"/>
    <property type="project" value="TreeGrafter"/>
</dbReference>
<sequence>MKVLIPSFMFSLLLLLSITAAGSIMITAAQNYYFSSDRVMTFWGSLEVEDIEVLAAYNDSRLIEFKQSWSKKSLNDTDWKLCNMLLQRYVINFQNHARNIIEKCGIKGAVLFQCWVGCSSSMDDLKDLNYKVALDGEDLVSINAGEGVWVAGNSPYSQDVQRIMQNEEVTRVIIITLLTHHCYGLALTFSTAGKEAYSRKIQPQVYITKKLDTFGTEVLCMVTGFYPKPINVSLWKENKMEEVLSTITLPNGDGTYQKTVSTAVNSIEQQSVYCQVEHSSLKEPLIVHLGE</sequence>
<dbReference type="InterPro" id="IPR011162">
    <property type="entry name" value="MHC_I/II-like_Ag-recog"/>
</dbReference>
<dbReference type="InterPro" id="IPR003597">
    <property type="entry name" value="Ig_C1-set"/>
</dbReference>
<dbReference type="InterPro" id="IPR036179">
    <property type="entry name" value="Ig-like_dom_sf"/>
</dbReference>
<feature type="domain" description="Immunoglobulin C1-set" evidence="3">
    <location>
        <begin position="215"/>
        <end position="284"/>
    </location>
</feature>
<dbReference type="SUPFAM" id="SSF54452">
    <property type="entry name" value="MHC antigen-recognition domain"/>
    <property type="match status" value="1"/>
</dbReference>
<feature type="chain" id="PRO_5013769121" description="Immunoglobulin C1-set domain-containing protein" evidence="2">
    <location>
        <begin position="22"/>
        <end position="291"/>
    </location>
</feature>
<dbReference type="EMBL" id="KV991474">
    <property type="protein sequence ID" value="PIO14436.1"/>
    <property type="molecule type" value="Genomic_DNA"/>
</dbReference>
<evidence type="ECO:0000313" key="4">
    <source>
        <dbReference type="EMBL" id="PIO14436.1"/>
    </source>
</evidence>
<dbReference type="GO" id="GO:0001916">
    <property type="term" value="P:positive regulation of T cell mediated cytotoxicity"/>
    <property type="evidence" value="ECO:0007669"/>
    <property type="project" value="TreeGrafter"/>
</dbReference>
<dbReference type="Pfam" id="PF07654">
    <property type="entry name" value="C1-set"/>
    <property type="match status" value="1"/>
</dbReference>
<evidence type="ECO:0000313" key="5">
    <source>
        <dbReference type="Proteomes" id="UP000228934"/>
    </source>
</evidence>
<dbReference type="InterPro" id="IPR011161">
    <property type="entry name" value="MHC_I-like_Ag-recog"/>
</dbReference>
<dbReference type="PANTHER" id="PTHR16675">
    <property type="entry name" value="MHC CLASS I-RELATED"/>
    <property type="match status" value="1"/>
</dbReference>
<keyword evidence="5" id="KW-1185">Reference proteome</keyword>
<dbReference type="SMART" id="SM00407">
    <property type="entry name" value="IGc1"/>
    <property type="match status" value="1"/>
</dbReference>
<dbReference type="SUPFAM" id="SSF48726">
    <property type="entry name" value="Immunoglobulin"/>
    <property type="match status" value="1"/>
</dbReference>
<evidence type="ECO:0000259" key="3">
    <source>
        <dbReference type="SMART" id="SM00407"/>
    </source>
</evidence>
<dbReference type="GO" id="GO:0006955">
    <property type="term" value="P:immune response"/>
    <property type="evidence" value="ECO:0007669"/>
    <property type="project" value="TreeGrafter"/>
</dbReference>
<reference evidence="5" key="1">
    <citation type="journal article" date="2017" name="Nat. Commun.">
        <title>The North American bullfrog draft genome provides insight into hormonal regulation of long noncoding RNA.</title>
        <authorList>
            <person name="Hammond S.A."/>
            <person name="Warren R.L."/>
            <person name="Vandervalk B.P."/>
            <person name="Kucuk E."/>
            <person name="Khan H."/>
            <person name="Gibb E.A."/>
            <person name="Pandoh P."/>
            <person name="Kirk H."/>
            <person name="Zhao Y."/>
            <person name="Jones M."/>
            <person name="Mungall A.J."/>
            <person name="Coope R."/>
            <person name="Pleasance S."/>
            <person name="Moore R.A."/>
            <person name="Holt R.A."/>
            <person name="Round J.M."/>
            <person name="Ohora S."/>
            <person name="Walle B.V."/>
            <person name="Veldhoen N."/>
            <person name="Helbing C.C."/>
            <person name="Birol I."/>
        </authorList>
    </citation>
    <scope>NUCLEOTIDE SEQUENCE [LARGE SCALE GENOMIC DNA]</scope>
</reference>
<dbReference type="GO" id="GO:0048006">
    <property type="term" value="P:antigen processing and presentation, endogenous lipid antigen via MHC class Ib"/>
    <property type="evidence" value="ECO:0007669"/>
    <property type="project" value="TreeGrafter"/>
</dbReference>
<dbReference type="PANTHER" id="PTHR16675:SF160">
    <property type="entry name" value="T-CELL SURFACE GLYCOPROTEIN CD1A"/>
    <property type="match status" value="1"/>
</dbReference>
<name>A0A2G9QFR6_AQUCT</name>
<dbReference type="GO" id="GO:0048007">
    <property type="term" value="P:antigen processing and presentation, exogenous lipid antigen via MHC class Ib"/>
    <property type="evidence" value="ECO:0007669"/>
    <property type="project" value="TreeGrafter"/>
</dbReference>
<dbReference type="GO" id="GO:0030883">
    <property type="term" value="F:endogenous lipid antigen binding"/>
    <property type="evidence" value="ECO:0007669"/>
    <property type="project" value="TreeGrafter"/>
</dbReference>
<dbReference type="AlphaFoldDB" id="A0A2G9QFR6"/>
<protein>
    <recommendedName>
        <fullName evidence="3">Immunoglobulin C1-set domain-containing protein</fullName>
    </recommendedName>
</protein>